<sequence length="295" mass="30798">MTTVLLVLLCLAIAGRELYLATERKRTSPAPELAELRRRLSGTAGDVAELRREHGARLDELAGAAGADGAAPDGARDAAVAELDARIGSLVAQINDRVVPQVNDGLAAQRESIDLLAGEVAAVREQLAGRLDQAVAASLGADPVDTVAGALAAGDAGARAELARSYERLAGLHGLHTEMALPVDGGASGWRLRYYLSGRSPRALERDFIDLLRVLREGGAVEPEARALLDCLDAIERGGAQIGPLVVVRTPAGLACGVLTLAELRRKDTAELLADPDGTAAALGRLPESRFYAAR</sequence>
<comment type="caution">
    <text evidence="1">The sequence shown here is derived from an EMBL/GenBank/DDBJ whole genome shotgun (WGS) entry which is preliminary data.</text>
</comment>
<reference evidence="1 2" key="1">
    <citation type="submission" date="2021-07" db="EMBL/GenBank/DDBJ databases">
        <title>Actinomadura sp. PM05-2 isolated from lichen.</title>
        <authorList>
            <person name="Somphong A."/>
            <person name="Phongsopitanun W."/>
            <person name="Tanasupawat S."/>
            <person name="Peongsungnone V."/>
        </authorList>
    </citation>
    <scope>NUCLEOTIDE SEQUENCE [LARGE SCALE GENOMIC DNA]</scope>
    <source>
        <strain evidence="1 2">PM05-2</strain>
    </source>
</reference>
<evidence type="ECO:0000313" key="1">
    <source>
        <dbReference type="EMBL" id="MBW8483032.1"/>
    </source>
</evidence>
<accession>A0ABS7FRK3</accession>
<proteinExistence type="predicted"/>
<gene>
    <name evidence="1" type="ORF">K1Y72_11675</name>
</gene>
<organism evidence="1 2">
    <name type="scientific">Actinomadura parmotrematis</name>
    <dbReference type="NCBI Taxonomy" id="2864039"/>
    <lineage>
        <taxon>Bacteria</taxon>
        <taxon>Bacillati</taxon>
        <taxon>Actinomycetota</taxon>
        <taxon>Actinomycetes</taxon>
        <taxon>Streptosporangiales</taxon>
        <taxon>Thermomonosporaceae</taxon>
        <taxon>Actinomadura</taxon>
    </lineage>
</organism>
<dbReference type="RefSeq" id="WP_220165952.1">
    <property type="nucleotide sequence ID" value="NZ_JAIBOA010000006.1"/>
</dbReference>
<keyword evidence="2" id="KW-1185">Reference proteome</keyword>
<protein>
    <submittedName>
        <fullName evidence="1">Uncharacterized protein</fullName>
    </submittedName>
</protein>
<name>A0ABS7FRK3_9ACTN</name>
<dbReference type="EMBL" id="JAIBOA010000006">
    <property type="protein sequence ID" value="MBW8483032.1"/>
    <property type="molecule type" value="Genomic_DNA"/>
</dbReference>
<evidence type="ECO:0000313" key="2">
    <source>
        <dbReference type="Proteomes" id="UP000774570"/>
    </source>
</evidence>
<dbReference type="Proteomes" id="UP000774570">
    <property type="component" value="Unassembled WGS sequence"/>
</dbReference>